<evidence type="ECO:0000313" key="4">
    <source>
        <dbReference type="RefSeq" id="XP_038990062.1"/>
    </source>
</evidence>
<dbReference type="FunFam" id="3.40.50.2000:FF:000063">
    <property type="entry name" value="Glycosyltransferase"/>
    <property type="match status" value="1"/>
</dbReference>
<dbReference type="AlphaFoldDB" id="A0A8B9AWS7"/>
<dbReference type="InterPro" id="IPR002213">
    <property type="entry name" value="UDP_glucos_trans"/>
</dbReference>
<dbReference type="OrthoDB" id="5835829at2759"/>
<reference evidence="4" key="2">
    <citation type="submission" date="2025-08" db="UniProtKB">
        <authorList>
            <consortium name="RefSeq"/>
        </authorList>
    </citation>
    <scope>IDENTIFICATION</scope>
    <source>
        <tissue evidence="4">Young leaves</tissue>
    </source>
</reference>
<evidence type="ECO:0000256" key="2">
    <source>
        <dbReference type="ARBA" id="ARBA00022679"/>
    </source>
</evidence>
<dbReference type="CDD" id="cd03784">
    <property type="entry name" value="GT1_Gtf-like"/>
    <property type="match status" value="1"/>
</dbReference>
<name>A0A8B9AWS7_PHODC</name>
<reference evidence="3" key="1">
    <citation type="journal article" date="2019" name="Nat. Commun.">
        <title>Genome-wide association mapping of date palm fruit traits.</title>
        <authorList>
            <person name="Hazzouri K.M."/>
            <person name="Gros-Balthazard M."/>
            <person name="Flowers J.M."/>
            <person name="Copetti D."/>
            <person name="Lemansour A."/>
            <person name="Lebrun M."/>
            <person name="Masmoudi K."/>
            <person name="Ferrand S."/>
            <person name="Dhar M.I."/>
            <person name="Fresquez Z.A."/>
            <person name="Rosas U."/>
            <person name="Zhang J."/>
            <person name="Talag J."/>
            <person name="Lee S."/>
            <person name="Kudrna D."/>
            <person name="Powell R.F."/>
            <person name="Leitch I.J."/>
            <person name="Krueger R.R."/>
            <person name="Wing R.A."/>
            <person name="Amiri K.M.A."/>
            <person name="Purugganan M.D."/>
        </authorList>
    </citation>
    <scope>NUCLEOTIDE SEQUENCE [LARGE SCALE GENOMIC DNA]</scope>
    <source>
        <strain evidence="3">cv. Khalas</strain>
    </source>
</reference>
<dbReference type="PANTHER" id="PTHR48047:SF19">
    <property type="entry name" value="GLYCOSYLTRANSFERASE"/>
    <property type="match status" value="1"/>
</dbReference>
<gene>
    <name evidence="4" type="primary">LOC103704299</name>
</gene>
<proteinExistence type="inferred from homology"/>
<dbReference type="Pfam" id="PF00201">
    <property type="entry name" value="UDPGT"/>
    <property type="match status" value="1"/>
</dbReference>
<protein>
    <submittedName>
        <fullName evidence="4">Scopoletin glucosyltransferase-like</fullName>
    </submittedName>
</protein>
<dbReference type="PANTHER" id="PTHR48047">
    <property type="entry name" value="GLYCOSYLTRANSFERASE"/>
    <property type="match status" value="1"/>
</dbReference>
<organism evidence="3 4">
    <name type="scientific">Phoenix dactylifera</name>
    <name type="common">Date palm</name>
    <dbReference type="NCBI Taxonomy" id="42345"/>
    <lineage>
        <taxon>Eukaryota</taxon>
        <taxon>Viridiplantae</taxon>
        <taxon>Streptophyta</taxon>
        <taxon>Embryophyta</taxon>
        <taxon>Tracheophyta</taxon>
        <taxon>Spermatophyta</taxon>
        <taxon>Magnoliopsida</taxon>
        <taxon>Liliopsida</taxon>
        <taxon>Arecaceae</taxon>
        <taxon>Coryphoideae</taxon>
        <taxon>Phoeniceae</taxon>
        <taxon>Phoenix</taxon>
    </lineage>
</organism>
<dbReference type="GeneID" id="103704299"/>
<dbReference type="GO" id="GO:0035251">
    <property type="term" value="F:UDP-glucosyltransferase activity"/>
    <property type="evidence" value="ECO:0007669"/>
    <property type="project" value="TreeGrafter"/>
</dbReference>
<keyword evidence="3" id="KW-1185">Reference proteome</keyword>
<keyword evidence="2" id="KW-0808">Transferase</keyword>
<dbReference type="Proteomes" id="UP000228380">
    <property type="component" value="Chromosome 15"/>
</dbReference>
<dbReference type="RefSeq" id="XP_038990062.1">
    <property type="nucleotide sequence ID" value="XM_039134134.1"/>
</dbReference>
<comment type="similarity">
    <text evidence="1">Belongs to the UDP-glycosyltransferase family.</text>
</comment>
<accession>A0A8B9AWS7</accession>
<dbReference type="KEGG" id="pda:103704299"/>
<evidence type="ECO:0000256" key="1">
    <source>
        <dbReference type="ARBA" id="ARBA00009995"/>
    </source>
</evidence>
<dbReference type="Gene3D" id="3.40.50.2000">
    <property type="entry name" value="Glycogen Phosphorylase B"/>
    <property type="match status" value="2"/>
</dbReference>
<sequence>MDSRAPEQQQQPLHLVFFPFLTRSHMIPMLEIARIAAERGVKVTVVTTPANAHLVQPTIDRANSRPAFPHQPHMDLRLIPYPSADFGLPDGCESLSAVPAPALVPNFYAALFSLRGALDTLLRDLRPVDALVSDAIHVWTTALAAEHGIPRLIFQVFGLFPLCVENETYLHRPYESISSRSEPFSIPGLPHPVKLTRASMAEGFNSLYMLGLLHESELNSYGVIVNSFYALEPDYAEHYYKVAPRKVFLVGPVGLAGTHPPAAEKKEEKATACRDATLRWLDAREEDSVVYVSFGTLCEFSEEQLRELALGLEASGHPFVWVLRAEGEKWMPEGYEERVAGRGLVVRGWAPQAEILAHRAVGGFVMHCGWNTVMEGVCAGVALATWPRRFEQFVTEKLLVDVLKIATPVWEGFSSVVDEEKVVVPAEALAKAVKRLVGGGEEVAAMRRRVRELAAMGRQAVAEGGSSYEDMSCLIQGLMLCREERNKSREG</sequence>
<evidence type="ECO:0000313" key="3">
    <source>
        <dbReference type="Proteomes" id="UP000228380"/>
    </source>
</evidence>
<dbReference type="SUPFAM" id="SSF53756">
    <property type="entry name" value="UDP-Glycosyltransferase/glycogen phosphorylase"/>
    <property type="match status" value="1"/>
</dbReference>